<gene>
    <name evidence="2" type="ordered locus">MCP_2321</name>
</gene>
<reference evidence="2 3" key="1">
    <citation type="journal article" date="2007" name="Appl. Environ. Microbiol.">
        <title>Isolation of key methanogens for global methane emission from rice paddy fields: a novel isolate affiliated with the clone cluster rice cluster I.</title>
        <authorList>
            <person name="Sakai S."/>
            <person name="Imachi H."/>
            <person name="Sekiguchi Y."/>
            <person name="Ohashi A."/>
            <person name="Harada H."/>
            <person name="Kamagata Y."/>
        </authorList>
    </citation>
    <scope>NUCLEOTIDE SEQUENCE [LARGE SCALE GENOMIC DNA]</scope>
    <source>
        <strain evidence="3">DSM 17711 / JCM 13418 / NBRC 101707 / SANAE</strain>
    </source>
</reference>
<dbReference type="GO" id="GO:0006508">
    <property type="term" value="P:proteolysis"/>
    <property type="evidence" value="ECO:0007669"/>
    <property type="project" value="InterPro"/>
</dbReference>
<evidence type="ECO:0000256" key="1">
    <source>
        <dbReference type="ARBA" id="ARBA00022723"/>
    </source>
</evidence>
<dbReference type="GeneID" id="8682120"/>
<dbReference type="SUPFAM" id="SSF144052">
    <property type="entry name" value="Thermophilic metalloprotease-like"/>
    <property type="match status" value="1"/>
</dbReference>
<dbReference type="eggNOG" id="arCOG01890">
    <property type="taxonomic scope" value="Archaea"/>
</dbReference>
<keyword evidence="3" id="KW-1185">Reference proteome</keyword>
<protein>
    <recommendedName>
        <fullName evidence="4">Aminopeptidase</fullName>
    </recommendedName>
</protein>
<dbReference type="Pfam" id="PF26233">
    <property type="entry name" value="NicX"/>
    <property type="match status" value="1"/>
</dbReference>
<dbReference type="PANTHER" id="PTHR34448:SF1">
    <property type="entry name" value="BLL6088 PROTEIN"/>
    <property type="match status" value="1"/>
</dbReference>
<dbReference type="RefSeq" id="WP_012901067.1">
    <property type="nucleotide sequence ID" value="NC_013665.1"/>
</dbReference>
<evidence type="ECO:0000313" key="3">
    <source>
        <dbReference type="Proteomes" id="UP000001882"/>
    </source>
</evidence>
<dbReference type="EMBL" id="AP011532">
    <property type="protein sequence ID" value="BAI62393.1"/>
    <property type="molecule type" value="Genomic_DNA"/>
</dbReference>
<reference evidence="3" key="3">
    <citation type="journal article" date="2011" name="PLoS ONE">
        <title>Genome sequence of a mesophilic hydrogenotrophic methanogen Methanocella paludicola, the first cultivated representative of the order Methanocellales.</title>
        <authorList>
            <person name="Sakai S."/>
            <person name="Takaki Y."/>
            <person name="Shimamura S."/>
            <person name="Sekine M."/>
            <person name="Tajima T."/>
            <person name="Kosugi H."/>
            <person name="Ichikawa N."/>
            <person name="Tasumi E."/>
            <person name="Hiraki A.T."/>
            <person name="Shimizu A."/>
            <person name="Kato Y."/>
            <person name="Nishiko R."/>
            <person name="Mori K."/>
            <person name="Fujita N."/>
            <person name="Imachi H."/>
            <person name="Takai K."/>
        </authorList>
    </citation>
    <scope>NUCLEOTIDE SEQUENCE [LARGE SCALE GENOMIC DNA]</scope>
    <source>
        <strain evidence="3">DSM 17711 / JCM 13418 / NBRC 101707 / SANAE</strain>
    </source>
</reference>
<dbReference type="OrthoDB" id="371826at2157"/>
<reference evidence="2 3" key="2">
    <citation type="journal article" date="2008" name="Int. J. Syst. Evol. Microbiol.">
        <title>Methanocella paludicola gen. nov., sp. nov., a methane-producing archaeon, the first isolate of the lineage 'Rice Cluster I', and proposal of the new archaeal order Methanocellales ord. nov.</title>
        <authorList>
            <person name="Sakai S."/>
            <person name="Imachi H."/>
            <person name="Hanada S."/>
            <person name="Ohashi A."/>
            <person name="Harada H."/>
            <person name="Kamagata Y."/>
        </authorList>
    </citation>
    <scope>NUCLEOTIDE SEQUENCE [LARGE SCALE GENOMIC DNA]</scope>
    <source>
        <strain evidence="3">DSM 17711 / JCM 13418 / NBRC 101707 / SANAE</strain>
    </source>
</reference>
<dbReference type="STRING" id="304371.MCP_2321"/>
<dbReference type="InterPro" id="IPR058739">
    <property type="entry name" value="NicX"/>
</dbReference>
<dbReference type="KEGG" id="mpd:MCP_2321"/>
<evidence type="ECO:0008006" key="4">
    <source>
        <dbReference type="Google" id="ProtNLM"/>
    </source>
</evidence>
<dbReference type="PANTHER" id="PTHR34448">
    <property type="entry name" value="AMINOPEPTIDASE"/>
    <property type="match status" value="1"/>
</dbReference>
<accession>D1Z121</accession>
<dbReference type="Proteomes" id="UP000001882">
    <property type="component" value="Chromosome"/>
</dbReference>
<sequence>MATLDEAARIAMRDVLGLRPGEEVLIVTNFEPDVFSIARALVDNTKALGGRPTLLVQETKEPHMPTERIINEAVKAEPHVLILLPALSSGNDPFGLHTGYVGRDGRLYRGIMDKLIEGDRRIRSFWSNRVSVDTFRRCVAIDYGPIRADAARLKRVLDRGRMVRVTSPAGTDVEFSIKGRKAFLEDGDFSLPGTGGNLPAGEVYVSPAVASAGGTMVFDGTISLENNDVFPSTPVRVELKDGYVSTITGGLGAAGLRKTIESGESEAAERGMQEERRNARHIGEFGIGLNPNAMLIGNMIEDEKALGTAHFAIGNNFDNDASALIHQDCLMLSPSIWVDGRPIMKDGVLVRF</sequence>
<keyword evidence="1" id="KW-0479">Metal-binding</keyword>
<dbReference type="InParanoid" id="D1Z121"/>
<proteinExistence type="predicted"/>
<dbReference type="InterPro" id="IPR052170">
    <property type="entry name" value="M29_Exopeptidase"/>
</dbReference>
<organism evidence="2 3">
    <name type="scientific">Methanocella paludicola (strain DSM 17711 / JCM 13418 / NBRC 101707 / SANAE)</name>
    <dbReference type="NCBI Taxonomy" id="304371"/>
    <lineage>
        <taxon>Archaea</taxon>
        <taxon>Methanobacteriati</taxon>
        <taxon>Methanobacteriota</taxon>
        <taxon>Stenosarchaea group</taxon>
        <taxon>Methanomicrobia</taxon>
        <taxon>Methanocellales</taxon>
        <taxon>Methanocellaceae</taxon>
        <taxon>Methanocella</taxon>
    </lineage>
</organism>
<name>D1Z121_METPS</name>
<dbReference type="GO" id="GO:0046872">
    <property type="term" value="F:metal ion binding"/>
    <property type="evidence" value="ECO:0007669"/>
    <property type="project" value="UniProtKB-KW"/>
</dbReference>
<dbReference type="GO" id="GO:0004177">
    <property type="term" value="F:aminopeptidase activity"/>
    <property type="evidence" value="ECO:0007669"/>
    <property type="project" value="InterPro"/>
</dbReference>
<evidence type="ECO:0000313" key="2">
    <source>
        <dbReference type="EMBL" id="BAI62393.1"/>
    </source>
</evidence>
<dbReference type="AlphaFoldDB" id="D1Z121"/>